<dbReference type="RefSeq" id="WP_139070983.1">
    <property type="nucleotide sequence ID" value="NZ_CP040899.1"/>
</dbReference>
<reference evidence="4 5" key="1">
    <citation type="submission" date="2019-05" db="EMBL/GenBank/DDBJ databases">
        <title>Georgenia *** sp. nov., and Georgenia *** sp. nov., isolated from the intestinal contents of plateau pika (Ochotona curzoniae) in the Qinghai-Tibet plateau of China.</title>
        <authorList>
            <person name="Tian Z."/>
        </authorList>
    </citation>
    <scope>NUCLEOTIDE SEQUENCE [LARGE SCALE GENOMIC DNA]</scope>
    <source>
        <strain evidence="4 5">Z294</strain>
    </source>
</reference>
<feature type="domain" description="EamA" evidence="3">
    <location>
        <begin position="177"/>
        <end position="310"/>
    </location>
</feature>
<feature type="transmembrane region" description="Helical" evidence="2">
    <location>
        <begin position="121"/>
        <end position="140"/>
    </location>
</feature>
<keyword evidence="5" id="KW-1185">Reference proteome</keyword>
<dbReference type="Pfam" id="PF00892">
    <property type="entry name" value="EamA"/>
    <property type="match status" value="2"/>
</dbReference>
<dbReference type="PANTHER" id="PTHR22911:SF102">
    <property type="entry name" value="MEMBRANE PROTEIN"/>
    <property type="match status" value="1"/>
</dbReference>
<evidence type="ECO:0000256" key="1">
    <source>
        <dbReference type="ARBA" id="ARBA00007362"/>
    </source>
</evidence>
<evidence type="ECO:0000256" key="2">
    <source>
        <dbReference type="SAM" id="Phobius"/>
    </source>
</evidence>
<keyword evidence="2" id="KW-0812">Transmembrane</keyword>
<evidence type="ECO:0000313" key="5">
    <source>
        <dbReference type="Proteomes" id="UP000313948"/>
    </source>
</evidence>
<evidence type="ECO:0000313" key="4">
    <source>
        <dbReference type="EMBL" id="QDB80421.1"/>
    </source>
</evidence>
<accession>A0ABX5VRE7</accession>
<proteinExistence type="inferred from homology"/>
<feature type="transmembrane region" description="Helical" evidence="2">
    <location>
        <begin position="271"/>
        <end position="288"/>
    </location>
</feature>
<dbReference type="EMBL" id="CP040899">
    <property type="protein sequence ID" value="QDB80421.1"/>
    <property type="molecule type" value="Genomic_DNA"/>
</dbReference>
<protein>
    <submittedName>
        <fullName evidence="4">DMT family transporter</fullName>
    </submittedName>
</protein>
<feature type="transmembrane region" description="Helical" evidence="2">
    <location>
        <begin position="178"/>
        <end position="196"/>
    </location>
</feature>
<sequence length="322" mass="32921">MAVSQDVLVPTTAQASAVRAVPRMRHRAGVLAILASATAMGLAGVFGRLSSPPGAVVGEALTLGRMAVGAVGMLAFLAAGRRLGVLRRTRLSWSVVLGGVFLGLSLATYLSAAVLTDLGRAVALHYLGPLVATVLARVLLKERTTGAELVSVLVSAAGMVLAAGLLETGPPAGDALRGDVLAVLSGVLYGAALLTYRYRSDMPSDVRSFWNFAFGALATAGMVALTRPDLSGMTAQHWAWAAGFFLVCGLLALGLLVVAGKNLRAVELSALSYWEVVVALLLGTVLFGEAVSPLGWAGAVLIGIGAALAVGAGHRRSIRTIS</sequence>
<keyword evidence="2" id="KW-1133">Transmembrane helix</keyword>
<dbReference type="SUPFAM" id="SSF103481">
    <property type="entry name" value="Multidrug resistance efflux transporter EmrE"/>
    <property type="match status" value="2"/>
</dbReference>
<feature type="transmembrane region" description="Helical" evidence="2">
    <location>
        <begin position="238"/>
        <end position="259"/>
    </location>
</feature>
<comment type="similarity">
    <text evidence="1">Belongs to the EamA transporter family.</text>
</comment>
<feature type="transmembrane region" description="Helical" evidence="2">
    <location>
        <begin position="294"/>
        <end position="313"/>
    </location>
</feature>
<dbReference type="PANTHER" id="PTHR22911">
    <property type="entry name" value="ACYL-MALONYL CONDENSING ENZYME-RELATED"/>
    <property type="match status" value="1"/>
</dbReference>
<feature type="domain" description="EamA" evidence="3">
    <location>
        <begin position="28"/>
        <end position="162"/>
    </location>
</feature>
<keyword evidence="2" id="KW-0472">Membrane</keyword>
<dbReference type="InterPro" id="IPR037185">
    <property type="entry name" value="EmrE-like"/>
</dbReference>
<evidence type="ECO:0000259" key="3">
    <source>
        <dbReference type="Pfam" id="PF00892"/>
    </source>
</evidence>
<feature type="transmembrane region" description="Helical" evidence="2">
    <location>
        <begin position="28"/>
        <end position="49"/>
    </location>
</feature>
<feature type="transmembrane region" description="Helical" evidence="2">
    <location>
        <begin position="208"/>
        <end position="226"/>
    </location>
</feature>
<gene>
    <name evidence="4" type="ORF">FE251_14335</name>
</gene>
<feature type="transmembrane region" description="Helical" evidence="2">
    <location>
        <begin position="91"/>
        <end position="115"/>
    </location>
</feature>
<dbReference type="InterPro" id="IPR000620">
    <property type="entry name" value="EamA_dom"/>
</dbReference>
<name>A0ABX5VRE7_9MICO</name>
<dbReference type="Proteomes" id="UP000313948">
    <property type="component" value="Chromosome"/>
</dbReference>
<organism evidence="4 5">
    <name type="scientific">Georgenia wutianyii</name>
    <dbReference type="NCBI Taxonomy" id="2585135"/>
    <lineage>
        <taxon>Bacteria</taxon>
        <taxon>Bacillati</taxon>
        <taxon>Actinomycetota</taxon>
        <taxon>Actinomycetes</taxon>
        <taxon>Micrococcales</taxon>
        <taxon>Bogoriellaceae</taxon>
        <taxon>Georgenia</taxon>
    </lineage>
</organism>
<feature type="transmembrane region" description="Helical" evidence="2">
    <location>
        <begin position="147"/>
        <end position="166"/>
    </location>
</feature>
<feature type="transmembrane region" description="Helical" evidence="2">
    <location>
        <begin position="61"/>
        <end position="79"/>
    </location>
</feature>